<organism evidence="9">
    <name type="scientific">Gongylonema pulchrum</name>
    <dbReference type="NCBI Taxonomy" id="637853"/>
    <lineage>
        <taxon>Eukaryota</taxon>
        <taxon>Metazoa</taxon>
        <taxon>Ecdysozoa</taxon>
        <taxon>Nematoda</taxon>
        <taxon>Chromadorea</taxon>
        <taxon>Rhabditida</taxon>
        <taxon>Spirurina</taxon>
        <taxon>Spiruromorpha</taxon>
        <taxon>Spiruroidea</taxon>
        <taxon>Gongylonematidae</taxon>
        <taxon>Gongylonema</taxon>
    </lineage>
</organism>
<dbReference type="Gene3D" id="3.30.70.240">
    <property type="match status" value="1"/>
</dbReference>
<evidence type="ECO:0000256" key="2">
    <source>
        <dbReference type="ARBA" id="ARBA00022741"/>
    </source>
</evidence>
<dbReference type="InterPro" id="IPR013842">
    <property type="entry name" value="LepA_CTD"/>
</dbReference>
<dbReference type="AlphaFoldDB" id="A0A183DRV9"/>
<dbReference type="PANTHER" id="PTHR43512:SF7">
    <property type="entry name" value="TRANSLATION FACTOR GUF1, MITOCHONDRIAL"/>
    <property type="match status" value="1"/>
</dbReference>
<dbReference type="InterPro" id="IPR006297">
    <property type="entry name" value="EF-4"/>
</dbReference>
<evidence type="ECO:0000313" key="7">
    <source>
        <dbReference type="EMBL" id="VDN18797.1"/>
    </source>
</evidence>
<name>A0A183DRV9_9BILA</name>
<dbReference type="InterPro" id="IPR038363">
    <property type="entry name" value="LepA_C_sf"/>
</dbReference>
<evidence type="ECO:0000259" key="6">
    <source>
        <dbReference type="Pfam" id="PF06421"/>
    </source>
</evidence>
<evidence type="ECO:0000259" key="5">
    <source>
        <dbReference type="Pfam" id="PF00679"/>
    </source>
</evidence>
<protein>
    <submittedName>
        <fullName evidence="9">Elongation factor 4 homolog</fullName>
    </submittedName>
</protein>
<dbReference type="CDD" id="cd03699">
    <property type="entry name" value="EF4_II"/>
    <property type="match status" value="1"/>
</dbReference>
<dbReference type="OrthoDB" id="1074at2759"/>
<dbReference type="Gene3D" id="3.30.70.870">
    <property type="entry name" value="Elongation Factor G (Translational Gtpase), domain 3"/>
    <property type="match status" value="1"/>
</dbReference>
<dbReference type="GO" id="GO:0005525">
    <property type="term" value="F:GTP binding"/>
    <property type="evidence" value="ECO:0007669"/>
    <property type="project" value="UniProtKB-KW"/>
</dbReference>
<dbReference type="InterPro" id="IPR035647">
    <property type="entry name" value="EFG_III/V"/>
</dbReference>
<evidence type="ECO:0000256" key="3">
    <source>
        <dbReference type="ARBA" id="ARBA00022801"/>
    </source>
</evidence>
<evidence type="ECO:0000256" key="1">
    <source>
        <dbReference type="ARBA" id="ARBA00005454"/>
    </source>
</evidence>
<dbReference type="Gene3D" id="2.40.30.10">
    <property type="entry name" value="Translation factors"/>
    <property type="match status" value="1"/>
</dbReference>
<keyword evidence="8" id="KW-1185">Reference proteome</keyword>
<dbReference type="PANTHER" id="PTHR43512">
    <property type="entry name" value="TRANSLATION FACTOR GUF1-RELATED"/>
    <property type="match status" value="1"/>
</dbReference>
<accession>A0A183DRV9</accession>
<reference evidence="7 8" key="2">
    <citation type="submission" date="2018-11" db="EMBL/GenBank/DDBJ databases">
        <authorList>
            <consortium name="Pathogen Informatics"/>
        </authorList>
    </citation>
    <scope>NUCLEOTIDE SEQUENCE [LARGE SCALE GENOMIC DNA]</scope>
</reference>
<dbReference type="FunFam" id="2.40.30.10:FF:000015">
    <property type="entry name" value="Translation factor GUF1, mitochondrial"/>
    <property type="match status" value="1"/>
</dbReference>
<dbReference type="GO" id="GO:0005739">
    <property type="term" value="C:mitochondrion"/>
    <property type="evidence" value="ECO:0007669"/>
    <property type="project" value="TreeGrafter"/>
</dbReference>
<dbReference type="SUPFAM" id="SSF50447">
    <property type="entry name" value="Translation proteins"/>
    <property type="match status" value="1"/>
</dbReference>
<dbReference type="GO" id="GO:0097177">
    <property type="term" value="F:mitochondrial ribosome binding"/>
    <property type="evidence" value="ECO:0007669"/>
    <property type="project" value="TreeGrafter"/>
</dbReference>
<feature type="domain" description="Elongation factor EFG" evidence="5">
    <location>
        <begin position="211"/>
        <end position="294"/>
    </location>
</feature>
<comment type="similarity">
    <text evidence="1">Belongs to the TRAFAC class translation factor GTPase superfamily. Classic translation factor GTPase family. LepA subfamily.</text>
</comment>
<dbReference type="EMBL" id="UYRT01078564">
    <property type="protein sequence ID" value="VDN18797.1"/>
    <property type="molecule type" value="Genomic_DNA"/>
</dbReference>
<evidence type="ECO:0000313" key="8">
    <source>
        <dbReference type="Proteomes" id="UP000271098"/>
    </source>
</evidence>
<keyword evidence="2" id="KW-0547">Nucleotide-binding</keyword>
<dbReference type="InterPro" id="IPR000640">
    <property type="entry name" value="EFG_V-like"/>
</dbReference>
<keyword evidence="4" id="KW-0342">GTP-binding</keyword>
<dbReference type="GO" id="GO:0045727">
    <property type="term" value="P:positive regulation of translation"/>
    <property type="evidence" value="ECO:0007669"/>
    <property type="project" value="TreeGrafter"/>
</dbReference>
<dbReference type="Pfam" id="PF00679">
    <property type="entry name" value="EFG_C"/>
    <property type="match status" value="1"/>
</dbReference>
<dbReference type="InterPro" id="IPR009000">
    <property type="entry name" value="Transl_B-barrel_sf"/>
</dbReference>
<gene>
    <name evidence="7" type="ORF">GPUH_LOCUS11450</name>
</gene>
<evidence type="ECO:0000256" key="4">
    <source>
        <dbReference type="ARBA" id="ARBA00023134"/>
    </source>
</evidence>
<evidence type="ECO:0000313" key="9">
    <source>
        <dbReference type="WBParaSite" id="GPUH_0001146401-mRNA-1"/>
    </source>
</evidence>
<reference evidence="9" key="1">
    <citation type="submission" date="2016-06" db="UniProtKB">
        <authorList>
            <consortium name="WormBaseParasite"/>
        </authorList>
    </citation>
    <scope>IDENTIFICATION</scope>
</reference>
<dbReference type="Pfam" id="PF06421">
    <property type="entry name" value="LepA_C"/>
    <property type="match status" value="1"/>
</dbReference>
<sequence length="401" mass="46043">MCRHFQVVSQMENLFDFSPSEILYVSAKNGTNVSSVLEAIIERVPCPQVKLGSPFRARIFDSWFEPYRGPAVCVSVLDGAVVKGQRIRTYHSNCEYEVLEVGIMHPEMRECLYAGQVGYLLTTMKHVQDATVGETLYDLSIERHNLQALPLFRPNASCIYASLYPMDVSEYSILRESVHKLALNDSYNGERIIRLLDASHFPKYPSDIDHFLEPVIKLTILIPNQYAPEVDKLCTEARGERVDWSAMDTESSMQQWKLPFAEVCGDFFERLKRITSGYATYNYQPDGYERAEIDLLVIQINDRPVDEFSQIVPLRVMKERAKLIVRKLREEIPRQQFEVRIKATMGQSKKTIAETVIAPMKKDFTGRLKGNFGEQKAGKERMKQIGRVQIPKEAFVNVLRI</sequence>
<proteinExistence type="inferred from homology"/>
<dbReference type="Gene3D" id="3.30.70.2570">
    <property type="entry name" value="Elongation factor 4, C-terminal domain"/>
    <property type="match status" value="1"/>
</dbReference>
<dbReference type="GO" id="GO:0016787">
    <property type="term" value="F:hydrolase activity"/>
    <property type="evidence" value="ECO:0007669"/>
    <property type="project" value="UniProtKB-KW"/>
</dbReference>
<feature type="domain" description="GTP-binding protein LepA C-terminal" evidence="6">
    <location>
        <begin position="300"/>
        <end position="400"/>
    </location>
</feature>
<dbReference type="Proteomes" id="UP000271098">
    <property type="component" value="Unassembled WGS sequence"/>
</dbReference>
<dbReference type="WBParaSite" id="GPUH_0001146401-mRNA-1">
    <property type="protein sequence ID" value="GPUH_0001146401-mRNA-1"/>
    <property type="gene ID" value="GPUH_0001146401"/>
</dbReference>
<keyword evidence="3" id="KW-0378">Hydrolase</keyword>
<dbReference type="SUPFAM" id="SSF54980">
    <property type="entry name" value="EF-G C-terminal domain-like"/>
    <property type="match status" value="1"/>
</dbReference>